<feature type="compositionally biased region" description="Low complexity" evidence="6">
    <location>
        <begin position="509"/>
        <end position="523"/>
    </location>
</feature>
<evidence type="ECO:0000259" key="8">
    <source>
        <dbReference type="Pfam" id="PF00892"/>
    </source>
</evidence>
<feature type="transmembrane region" description="Helical" evidence="7">
    <location>
        <begin position="475"/>
        <end position="495"/>
    </location>
</feature>
<evidence type="ECO:0000256" key="4">
    <source>
        <dbReference type="ARBA" id="ARBA00022989"/>
    </source>
</evidence>
<feature type="transmembrane region" description="Helical" evidence="7">
    <location>
        <begin position="361"/>
        <end position="381"/>
    </location>
</feature>
<feature type="transmembrane region" description="Helical" evidence="7">
    <location>
        <begin position="197"/>
        <end position="218"/>
    </location>
</feature>
<dbReference type="SUPFAM" id="SSF103481">
    <property type="entry name" value="Multidrug resistance efflux transporter EmrE"/>
    <property type="match status" value="2"/>
</dbReference>
<keyword evidence="10" id="KW-1185">Reference proteome</keyword>
<evidence type="ECO:0000256" key="6">
    <source>
        <dbReference type="SAM" id="MobiDB-lite"/>
    </source>
</evidence>
<dbReference type="InterPro" id="IPR030184">
    <property type="entry name" value="WAT1-related"/>
</dbReference>
<feature type="region of interest" description="Disordered" evidence="6">
    <location>
        <begin position="506"/>
        <end position="529"/>
    </location>
</feature>
<dbReference type="InterPro" id="IPR000620">
    <property type="entry name" value="EamA_dom"/>
</dbReference>
<feature type="transmembrane region" description="Helical" evidence="7">
    <location>
        <begin position="87"/>
        <end position="110"/>
    </location>
</feature>
<dbReference type="GO" id="GO:0016020">
    <property type="term" value="C:membrane"/>
    <property type="evidence" value="ECO:0007669"/>
    <property type="project" value="UniProtKB-SubCell"/>
</dbReference>
<dbReference type="AlphaFoldDB" id="A0A834U3P4"/>
<evidence type="ECO:0000256" key="5">
    <source>
        <dbReference type="ARBA" id="ARBA00023136"/>
    </source>
</evidence>
<dbReference type="InterPro" id="IPR037185">
    <property type="entry name" value="EmrE-like"/>
</dbReference>
<name>A0A834U3P4_9FABA</name>
<evidence type="ECO:0000256" key="3">
    <source>
        <dbReference type="ARBA" id="ARBA00022692"/>
    </source>
</evidence>
<sequence length="560" mass="61672">MVGLQFGLAGTYIFVMDSLNHGMNRFIFIVYRNAFAAFALAPFALFFERKIRPKMTLSVFLQIMALAFLEPVVDQGISFLGMQYSSAAYASAIMNAVPSVTFVLAAILRVERVKIKEAGSQAKVIGTIVTFGGALFMTLYKGPLIHLFSSHHQQHNINIPTHKHYLAGTILLLLGCLAWSSFYILQSITVKRYPAELSLACFICFMGALQTTVVALLLDHHPRAWALGWDHRLFAPLYTGVVSSGITYYVQGWVMKRRGPVFVTAFSPLCMIIVAVLGSLLLSEHLHLGRKVRPKMTFRIFSEIMLLAFVEIILDQCFTLLGMKLTSASFTSAVMNSVPSITFLLAVILRMERMKIKEMTCQAKVTGTVVTLGGALLMAMYKGPILHLMGSSNTHTAQPQNVSDPTGSQWLMGSFFVLIACSAFAAFYILQAITLKKYQAEMSLATLICLVGSVQSVGVAAYMERHNPHAWALGWDLSVIGGLVVAVGLYLVVWGKYTENKDAKKAVSKDTSQSQSQSLKQQLPVTISNNDEDEPPRLIIVAHNNNNNNSIVDSRLSTTT</sequence>
<feature type="transmembrane region" description="Helical" evidence="7">
    <location>
        <begin position="410"/>
        <end position="430"/>
    </location>
</feature>
<keyword evidence="4 7" id="KW-1133">Transmembrane helix</keyword>
<dbReference type="PANTHER" id="PTHR31218">
    <property type="entry name" value="WAT1-RELATED PROTEIN"/>
    <property type="match status" value="1"/>
</dbReference>
<reference evidence="9" key="1">
    <citation type="submission" date="2020-09" db="EMBL/GenBank/DDBJ databases">
        <title>Genome-Enabled Discovery of Anthraquinone Biosynthesis in Senna tora.</title>
        <authorList>
            <person name="Kang S.-H."/>
            <person name="Pandey R.P."/>
            <person name="Lee C.-M."/>
            <person name="Sim J.-S."/>
            <person name="Jeong J.-T."/>
            <person name="Choi B.-S."/>
            <person name="Jung M."/>
            <person name="Ginzburg D."/>
            <person name="Zhao K."/>
            <person name="Won S.Y."/>
            <person name="Oh T.-J."/>
            <person name="Yu Y."/>
            <person name="Kim N.-H."/>
            <person name="Lee O.R."/>
            <person name="Lee T.-H."/>
            <person name="Bashyal P."/>
            <person name="Kim T.-S."/>
            <person name="Lee W.-H."/>
            <person name="Kawkins C."/>
            <person name="Kim C.-K."/>
            <person name="Kim J.S."/>
            <person name="Ahn B.O."/>
            <person name="Rhee S.Y."/>
            <person name="Sohng J.K."/>
        </authorList>
    </citation>
    <scope>NUCLEOTIDE SEQUENCE</scope>
    <source>
        <tissue evidence="9">Leaf</tissue>
    </source>
</reference>
<evidence type="ECO:0000256" key="1">
    <source>
        <dbReference type="ARBA" id="ARBA00004141"/>
    </source>
</evidence>
<dbReference type="Proteomes" id="UP000634136">
    <property type="component" value="Unassembled WGS sequence"/>
</dbReference>
<accession>A0A834U3P4</accession>
<feature type="domain" description="EamA" evidence="8">
    <location>
        <begin position="9"/>
        <end position="138"/>
    </location>
</feature>
<comment type="caution">
    <text evidence="9">The sequence shown here is derived from an EMBL/GenBank/DDBJ whole genome shotgun (WGS) entry which is preliminary data.</text>
</comment>
<feature type="transmembrane region" description="Helical" evidence="7">
    <location>
        <begin position="442"/>
        <end position="463"/>
    </location>
</feature>
<feature type="transmembrane region" description="Helical" evidence="7">
    <location>
        <begin position="329"/>
        <end position="349"/>
    </location>
</feature>
<organism evidence="9 10">
    <name type="scientific">Senna tora</name>
    <dbReference type="NCBI Taxonomy" id="362788"/>
    <lineage>
        <taxon>Eukaryota</taxon>
        <taxon>Viridiplantae</taxon>
        <taxon>Streptophyta</taxon>
        <taxon>Embryophyta</taxon>
        <taxon>Tracheophyta</taxon>
        <taxon>Spermatophyta</taxon>
        <taxon>Magnoliopsida</taxon>
        <taxon>eudicotyledons</taxon>
        <taxon>Gunneridae</taxon>
        <taxon>Pentapetalae</taxon>
        <taxon>rosids</taxon>
        <taxon>fabids</taxon>
        <taxon>Fabales</taxon>
        <taxon>Fabaceae</taxon>
        <taxon>Caesalpinioideae</taxon>
        <taxon>Cassia clade</taxon>
        <taxon>Senna</taxon>
    </lineage>
</organism>
<dbReference type="GO" id="GO:0022857">
    <property type="term" value="F:transmembrane transporter activity"/>
    <property type="evidence" value="ECO:0007669"/>
    <property type="project" value="InterPro"/>
</dbReference>
<proteinExistence type="inferred from homology"/>
<feature type="transmembrane region" description="Helical" evidence="7">
    <location>
        <begin position="59"/>
        <end position="81"/>
    </location>
</feature>
<evidence type="ECO:0000313" key="10">
    <source>
        <dbReference type="Proteomes" id="UP000634136"/>
    </source>
</evidence>
<evidence type="ECO:0000313" key="9">
    <source>
        <dbReference type="EMBL" id="KAF7829844.1"/>
    </source>
</evidence>
<gene>
    <name evidence="9" type="ORF">G2W53_012177</name>
</gene>
<evidence type="ECO:0000256" key="7">
    <source>
        <dbReference type="SAM" id="Phobius"/>
    </source>
</evidence>
<feature type="transmembrane region" description="Helical" evidence="7">
    <location>
        <begin position="122"/>
        <end position="140"/>
    </location>
</feature>
<keyword evidence="3 7" id="KW-0812">Transmembrane</keyword>
<protein>
    <submittedName>
        <fullName evidence="9">WAT1-related protein</fullName>
    </submittedName>
</protein>
<dbReference type="EMBL" id="JAAIUW010000005">
    <property type="protein sequence ID" value="KAF7829844.1"/>
    <property type="molecule type" value="Genomic_DNA"/>
</dbReference>
<feature type="transmembrane region" description="Helical" evidence="7">
    <location>
        <begin position="165"/>
        <end position="185"/>
    </location>
</feature>
<feature type="transmembrane region" description="Helical" evidence="7">
    <location>
        <begin position="261"/>
        <end position="283"/>
    </location>
</feature>
<feature type="domain" description="EamA" evidence="8">
    <location>
        <begin position="167"/>
        <end position="288"/>
    </location>
</feature>
<comment type="subcellular location">
    <subcellularLocation>
        <location evidence="1">Membrane</location>
        <topology evidence="1">Multi-pass membrane protein</topology>
    </subcellularLocation>
</comment>
<dbReference type="OrthoDB" id="1728340at2759"/>
<dbReference type="Pfam" id="PF00892">
    <property type="entry name" value="EamA"/>
    <property type="match status" value="2"/>
</dbReference>
<comment type="similarity">
    <text evidence="2">Belongs to the drug/metabolite transporter (DMT) superfamily. Plant drug/metabolite exporter (P-DME) (TC 2.A.7.4) family.</text>
</comment>
<feature type="transmembrane region" description="Helical" evidence="7">
    <location>
        <begin position="26"/>
        <end position="47"/>
    </location>
</feature>
<evidence type="ECO:0000256" key="2">
    <source>
        <dbReference type="ARBA" id="ARBA00007635"/>
    </source>
</evidence>
<keyword evidence="5 7" id="KW-0472">Membrane</keyword>